<comment type="function">
    <text evidence="1">Catalyzes the epimerization of the S- and R-forms of NAD(P)HX, a damaged form of NAD(P)H that is a result of enzymatic or heat-dependent hydration. This is a prerequisite for the S-specific NAD(P)H-hydrate dehydratase to allow the repair of both epimers of NAD(P)HX.</text>
</comment>
<keyword evidence="1" id="KW-0520">NAD</keyword>
<dbReference type="SUPFAM" id="SSF48452">
    <property type="entry name" value="TPR-like"/>
    <property type="match status" value="2"/>
</dbReference>
<evidence type="ECO:0000256" key="2">
    <source>
        <dbReference type="SAM" id="MobiDB-lite"/>
    </source>
</evidence>
<comment type="catalytic activity">
    <reaction evidence="1">
        <text>(6R)-NADHX = (6S)-NADHX</text>
        <dbReference type="Rhea" id="RHEA:32215"/>
        <dbReference type="ChEBI" id="CHEBI:64074"/>
        <dbReference type="ChEBI" id="CHEBI:64075"/>
        <dbReference type="EC" id="5.1.99.6"/>
    </reaction>
</comment>
<feature type="binding site" evidence="1">
    <location>
        <position position="584"/>
    </location>
    <ligand>
        <name>(6S)-NADPHX</name>
        <dbReference type="ChEBI" id="CHEBI:64076"/>
    </ligand>
</feature>
<keyword evidence="1" id="KW-0479">Metal-binding</keyword>
<evidence type="ECO:0000256" key="1">
    <source>
        <dbReference type="HAMAP-Rule" id="MF_03159"/>
    </source>
</evidence>
<feature type="binding site" evidence="1">
    <location>
        <begin position="555"/>
        <end position="561"/>
    </location>
    <ligand>
        <name>(6S)-NADPHX</name>
        <dbReference type="ChEBI" id="CHEBI:64076"/>
    </ligand>
</feature>
<feature type="binding site" evidence="1">
    <location>
        <position position="587"/>
    </location>
    <ligand>
        <name>K(+)</name>
        <dbReference type="ChEBI" id="CHEBI:29103"/>
    </ligand>
</feature>
<dbReference type="EMBL" id="WHWB01033830">
    <property type="protein sequence ID" value="KAJ7416557.1"/>
    <property type="molecule type" value="Genomic_DNA"/>
</dbReference>
<dbReference type="InterPro" id="IPR019734">
    <property type="entry name" value="TPR_rpt"/>
</dbReference>
<name>A0ABQ9D7P7_9PASS</name>
<dbReference type="InterPro" id="IPR011990">
    <property type="entry name" value="TPR-like_helical_dom_sf"/>
</dbReference>
<dbReference type="PROSITE" id="PS51385">
    <property type="entry name" value="YJEF_N"/>
    <property type="match status" value="1"/>
</dbReference>
<comment type="subcellular location">
    <subcellularLocation>
        <location evidence="1">Mitochondrion</location>
    </subcellularLocation>
    <subcellularLocation>
        <location evidence="1">Secreted</location>
    </subcellularLocation>
</comment>
<feature type="domain" description="YjeF N-terminal" evidence="3">
    <location>
        <begin position="431"/>
        <end position="641"/>
    </location>
</feature>
<keyword evidence="1" id="KW-0496">Mitochondrion</keyword>
<dbReference type="SMART" id="SM00028">
    <property type="entry name" value="TPR"/>
    <property type="match status" value="8"/>
</dbReference>
<dbReference type="PANTHER" id="PTHR47050:SF2">
    <property type="entry name" value="TETRATRICOPEPTIDE REPEAT PROTEIN 24"/>
    <property type="match status" value="1"/>
</dbReference>
<accession>A0ABQ9D7P7</accession>
<dbReference type="InterPro" id="IPR024812">
    <property type="entry name" value="TPR_24"/>
</dbReference>
<evidence type="ECO:0000259" key="3">
    <source>
        <dbReference type="PROSITE" id="PS51385"/>
    </source>
</evidence>
<reference evidence="4" key="1">
    <citation type="submission" date="2019-10" db="EMBL/GenBank/DDBJ databases">
        <authorList>
            <person name="Soares A.E.R."/>
            <person name="Aleixo A."/>
            <person name="Schneider P."/>
            <person name="Miyaki C.Y."/>
            <person name="Schneider M.P."/>
            <person name="Mello C."/>
            <person name="Vasconcelos A.T.R."/>
        </authorList>
    </citation>
    <scope>NUCLEOTIDE SEQUENCE</scope>
    <source>
        <tissue evidence="4">Muscle</tissue>
    </source>
</reference>
<keyword evidence="1" id="KW-0413">Isomerase</keyword>
<dbReference type="PANTHER" id="PTHR47050">
    <property type="entry name" value="TETRATRICOPEPTIDE REPEAT PROTEIN 24"/>
    <property type="match status" value="1"/>
</dbReference>
<keyword evidence="5" id="KW-1185">Reference proteome</keyword>
<dbReference type="Gene3D" id="3.40.50.10260">
    <property type="entry name" value="YjeF N-terminal domain"/>
    <property type="match status" value="1"/>
</dbReference>
<protein>
    <recommendedName>
        <fullName evidence="1">NAD(P)H-hydrate epimerase</fullName>
        <ecNumber evidence="1">5.1.99.6</ecNumber>
    </recommendedName>
    <alternativeName>
        <fullName evidence="1">Apolipoprotein A-I-binding protein</fullName>
        <shortName evidence="1">AI-BP</shortName>
    </alternativeName>
    <alternativeName>
        <fullName evidence="1">NAD(P)HX epimerase</fullName>
    </alternativeName>
</protein>
<comment type="catalytic activity">
    <reaction evidence="1">
        <text>(6R)-NADPHX = (6S)-NADPHX</text>
        <dbReference type="Rhea" id="RHEA:32227"/>
        <dbReference type="ChEBI" id="CHEBI:64076"/>
        <dbReference type="ChEBI" id="CHEBI:64077"/>
        <dbReference type="EC" id="5.1.99.6"/>
    </reaction>
</comment>
<comment type="caution">
    <text evidence="1">Lacks conserved residue(s) required for the propagation of feature annotation.</text>
</comment>
<proteinExistence type="inferred from homology"/>
<feature type="binding site" evidence="1">
    <location>
        <begin position="485"/>
        <end position="489"/>
    </location>
    <ligand>
        <name>(6S)-NADPHX</name>
        <dbReference type="ChEBI" id="CHEBI:64076"/>
    </ligand>
</feature>
<dbReference type="Gene3D" id="1.25.40.10">
    <property type="entry name" value="Tetratricopeptide repeat domain"/>
    <property type="match status" value="2"/>
</dbReference>
<dbReference type="Proteomes" id="UP001145742">
    <property type="component" value="Unassembled WGS sequence"/>
</dbReference>
<dbReference type="EC" id="5.1.99.6" evidence="1"/>
<feature type="region of interest" description="Disordered" evidence="2">
    <location>
        <begin position="1"/>
        <end position="29"/>
    </location>
</feature>
<feature type="region of interest" description="Disordered" evidence="2">
    <location>
        <begin position="41"/>
        <end position="67"/>
    </location>
</feature>
<dbReference type="NCBIfam" id="TIGR00197">
    <property type="entry name" value="yjeF_nterm"/>
    <property type="match status" value="1"/>
</dbReference>
<feature type="binding site" evidence="1">
    <location>
        <position position="551"/>
    </location>
    <ligand>
        <name>K(+)</name>
        <dbReference type="ChEBI" id="CHEBI:29103"/>
    </ligand>
</feature>
<keyword evidence="1" id="KW-0964">Secreted</keyword>
<keyword evidence="1" id="KW-0630">Potassium</keyword>
<dbReference type="InterPro" id="IPR004443">
    <property type="entry name" value="YjeF_N_dom"/>
</dbReference>
<feature type="compositionally biased region" description="Basic and acidic residues" evidence="2">
    <location>
        <begin position="51"/>
        <end position="67"/>
    </location>
</feature>
<dbReference type="Pfam" id="PF13424">
    <property type="entry name" value="TPR_12"/>
    <property type="match status" value="1"/>
</dbReference>
<dbReference type="HAMAP" id="MF_01966">
    <property type="entry name" value="NADHX_epimerase"/>
    <property type="match status" value="1"/>
</dbReference>
<feature type="binding site" evidence="1">
    <location>
        <position position="486"/>
    </location>
    <ligand>
        <name>K(+)</name>
        <dbReference type="ChEBI" id="CHEBI:29103"/>
    </ligand>
</feature>
<dbReference type="Pfam" id="PF03853">
    <property type="entry name" value="YjeF_N"/>
    <property type="match status" value="1"/>
</dbReference>
<keyword evidence="1" id="KW-0547">Nucleotide-binding</keyword>
<gene>
    <name evidence="1 4" type="primary">APOA1BP</name>
    <name evidence="1" type="synonym">AIBP</name>
    <name evidence="4" type="ORF">WISP_70570</name>
</gene>
<comment type="cofactor">
    <cofactor evidence="1">
        <name>K(+)</name>
        <dbReference type="ChEBI" id="CHEBI:29103"/>
    </cofactor>
    <text evidence="1">Binds 1 potassium ion per subunit.</text>
</comment>
<dbReference type="SUPFAM" id="SSF64153">
    <property type="entry name" value="YjeF N-terminal domain-like"/>
    <property type="match status" value="1"/>
</dbReference>
<evidence type="ECO:0000313" key="4">
    <source>
        <dbReference type="EMBL" id="KAJ7416557.1"/>
    </source>
</evidence>
<organism evidence="4 5">
    <name type="scientific">Willisornis vidua</name>
    <name type="common">Xingu scale-backed antbird</name>
    <dbReference type="NCBI Taxonomy" id="1566151"/>
    <lineage>
        <taxon>Eukaryota</taxon>
        <taxon>Metazoa</taxon>
        <taxon>Chordata</taxon>
        <taxon>Craniata</taxon>
        <taxon>Vertebrata</taxon>
        <taxon>Euteleostomi</taxon>
        <taxon>Archelosauria</taxon>
        <taxon>Archosauria</taxon>
        <taxon>Dinosauria</taxon>
        <taxon>Saurischia</taxon>
        <taxon>Theropoda</taxon>
        <taxon>Coelurosauria</taxon>
        <taxon>Aves</taxon>
        <taxon>Neognathae</taxon>
        <taxon>Neoaves</taxon>
        <taxon>Telluraves</taxon>
        <taxon>Australaves</taxon>
        <taxon>Passeriformes</taxon>
        <taxon>Thamnophilidae</taxon>
        <taxon>Willisornis</taxon>
    </lineage>
</organism>
<sequence>MASEEAADPGVQPTAPVDPVLPTTTSPAASAASTALTALASCKKSQKKKKEKAEAREGAREGGDETAGRAATIKGLTRAGCQALALGAGQEAVGCFRKALLLSRDVVSPWLHRACAFNLGAAYVETGKPKKALEFLLQSQLSDNESGEHLEELYFNAGAAQEGLQDFSKALECFDKATGHSGTSEAGSQAGTHMQMGCCYLGMGELARATRCFLDAAQTFVAAESPGAAAVALSRASGSMLQSRRFQAAEIAGVLAQCRSLCETIPDPALRGKLYNDIGLGYSQLHIFSLAAESFEQALRLCGGELKRDWHREAALLQNLGAAHNALGSFGTALGWHRRAATLHGTLGNRRAQGQCFGNLAYACSQLRNHEAAAENYLHALQAFRDSGDMQGQWQACEGLGTACLHLGDPQKAIRHYQEALTLLSQCQEEAQAIDQELFTEYKFSVDQLMELAGLSCATAIAKAYPPSSFTTSHPAVLVVCGPGNNGGDGLVCARHLKMFGYQPTVYYPKRPSKPLFEGLTTQCEKMDIPFLPEFPTEPAFIDEVYGVVVDAIFGFSFKGAVREPFGSILSTLEHITVPIASIDIPSGWDVEKGKADGLQPDMLISLTAPKKAAMHFAGRYHFLGGRFVPPALQEKYSLNLPAYPGTDCVLQLT</sequence>
<evidence type="ECO:0000313" key="5">
    <source>
        <dbReference type="Proteomes" id="UP001145742"/>
    </source>
</evidence>
<dbReference type="InterPro" id="IPR036652">
    <property type="entry name" value="YjeF_N_dom_sf"/>
</dbReference>
<comment type="similarity">
    <text evidence="1">Belongs to the NnrE/AIBP family.</text>
</comment>
<comment type="caution">
    <text evidence="4">The sequence shown here is derived from an EMBL/GenBank/DDBJ whole genome shotgun (WGS) entry which is preliminary data.</text>
</comment>